<evidence type="ECO:0000313" key="7">
    <source>
        <dbReference type="Proteomes" id="UP000824890"/>
    </source>
</evidence>
<evidence type="ECO:0000256" key="5">
    <source>
        <dbReference type="ARBA" id="ARBA00022801"/>
    </source>
</evidence>
<name>A0ABQ8AJM8_BRANA</name>
<dbReference type="EMBL" id="JAGKQM010000013">
    <property type="protein sequence ID" value="KAH0892462.1"/>
    <property type="molecule type" value="Genomic_DNA"/>
</dbReference>
<gene>
    <name evidence="6" type="ORF">HID58_054891</name>
</gene>
<dbReference type="PANTHER" id="PTHR28511">
    <property type="entry name" value="ENDONUCLEASE V"/>
    <property type="match status" value="1"/>
</dbReference>
<evidence type="ECO:0000313" key="6">
    <source>
        <dbReference type="EMBL" id="KAH0892462.1"/>
    </source>
</evidence>
<proteinExistence type="predicted"/>
<keyword evidence="4" id="KW-0255">Endonuclease</keyword>
<evidence type="ECO:0000256" key="2">
    <source>
        <dbReference type="ARBA" id="ARBA00022490"/>
    </source>
</evidence>
<evidence type="ECO:0000256" key="4">
    <source>
        <dbReference type="ARBA" id="ARBA00022759"/>
    </source>
</evidence>
<organism evidence="6 7">
    <name type="scientific">Brassica napus</name>
    <name type="common">Rape</name>
    <dbReference type="NCBI Taxonomy" id="3708"/>
    <lineage>
        <taxon>Eukaryota</taxon>
        <taxon>Viridiplantae</taxon>
        <taxon>Streptophyta</taxon>
        <taxon>Embryophyta</taxon>
        <taxon>Tracheophyta</taxon>
        <taxon>Spermatophyta</taxon>
        <taxon>Magnoliopsida</taxon>
        <taxon>eudicotyledons</taxon>
        <taxon>Gunneridae</taxon>
        <taxon>Pentapetalae</taxon>
        <taxon>rosids</taxon>
        <taxon>malvids</taxon>
        <taxon>Brassicales</taxon>
        <taxon>Brassicaceae</taxon>
        <taxon>Brassiceae</taxon>
        <taxon>Brassica</taxon>
    </lineage>
</organism>
<sequence length="234" mass="27861">VQDQLKNKYIAWDDFPWKCGQELLQGRYFRGRCLSLPSRATSLRVIHHDYSPLCFHVPYVHGFLDFREFLFSFFILKKRRDDKHPFYSQVSSYRWLSLNHASVFFKKSLALLSLNTNTSYTRCSCSPSYHWVVCLHLHLIINVECMHHVDGLNQYEVRRSFQTKENQEQVITLLRNSGFTFQQGFRPTMSSLKLLYVSVGPHRIYVLFAWIRLGQKCYIFKTKKCRQSTRVRSI</sequence>
<dbReference type="PANTHER" id="PTHR28511:SF1">
    <property type="entry name" value="ENDONUCLEASE V"/>
    <property type="match status" value="1"/>
</dbReference>
<comment type="subcellular location">
    <subcellularLocation>
        <location evidence="1">Cytoplasm</location>
    </subcellularLocation>
</comment>
<reference evidence="6 7" key="1">
    <citation type="submission" date="2021-05" db="EMBL/GenBank/DDBJ databases">
        <title>Genome Assembly of Synthetic Allotetraploid Brassica napus Reveals Homoeologous Exchanges between Subgenomes.</title>
        <authorList>
            <person name="Davis J.T."/>
        </authorList>
    </citation>
    <scope>NUCLEOTIDE SEQUENCE [LARGE SCALE GENOMIC DNA]</scope>
    <source>
        <strain evidence="7">cv. Da-Ae</strain>
        <tissue evidence="6">Seedling</tissue>
    </source>
</reference>
<keyword evidence="7" id="KW-1185">Reference proteome</keyword>
<keyword evidence="2" id="KW-0963">Cytoplasm</keyword>
<feature type="non-terminal residue" evidence="6">
    <location>
        <position position="1"/>
    </location>
</feature>
<keyword evidence="3" id="KW-0540">Nuclease</keyword>
<evidence type="ECO:0000256" key="1">
    <source>
        <dbReference type="ARBA" id="ARBA00004496"/>
    </source>
</evidence>
<accession>A0ABQ8AJM8</accession>
<dbReference type="Proteomes" id="UP000824890">
    <property type="component" value="Unassembled WGS sequence"/>
</dbReference>
<keyword evidence="5" id="KW-0378">Hydrolase</keyword>
<evidence type="ECO:0000256" key="3">
    <source>
        <dbReference type="ARBA" id="ARBA00022722"/>
    </source>
</evidence>
<dbReference type="InterPro" id="IPR007581">
    <property type="entry name" value="Endonuclease-V"/>
</dbReference>
<evidence type="ECO:0008006" key="8">
    <source>
        <dbReference type="Google" id="ProtNLM"/>
    </source>
</evidence>
<dbReference type="Gene3D" id="3.30.2170.10">
    <property type="entry name" value="archaeoglobus fulgidus dsm 4304 superfamily"/>
    <property type="match status" value="1"/>
</dbReference>
<protein>
    <recommendedName>
        <fullName evidence="8">SWIM-type domain-containing protein</fullName>
    </recommendedName>
</protein>
<comment type="caution">
    <text evidence="6">The sequence shown here is derived from an EMBL/GenBank/DDBJ whole genome shotgun (WGS) entry which is preliminary data.</text>
</comment>